<dbReference type="RefSeq" id="XP_001802747.1">
    <property type="nucleotide sequence ID" value="XM_001802695.1"/>
</dbReference>
<name>Q0U6T7_PHANO</name>
<feature type="compositionally biased region" description="Low complexity" evidence="1">
    <location>
        <begin position="67"/>
        <end position="84"/>
    </location>
</feature>
<proteinExistence type="predicted"/>
<dbReference type="InParanoid" id="Q0U6T7"/>
<feature type="region of interest" description="Disordered" evidence="1">
    <location>
        <begin position="47"/>
        <end position="84"/>
    </location>
</feature>
<protein>
    <submittedName>
        <fullName evidence="2">Uncharacterized protein</fullName>
    </submittedName>
</protein>
<dbReference type="AlphaFoldDB" id="Q0U6T7"/>
<dbReference type="GeneID" id="5979656"/>
<sequence length="180" mass="19325">MSPGINRGRRPIPFRLIQRAINDQDALQQHTPEAFKPATEVTITLIRTPSPRSTAFTDPFSPRRSRSSLTASTTTTSGAKSSSPTRTVFVTIVSTLHPTEGDRETSPPATKTIFLSAVPQTMLVTPSAVPMGTGLAGAPQPGSDIKRPEDAGVALLVLLTIVIRKRKKKTGSETRVLLQD</sequence>
<dbReference type="EMBL" id="CH445346">
    <property type="protein sequence ID" value="EAT80340.1"/>
    <property type="molecule type" value="Genomic_DNA"/>
</dbReference>
<accession>Q0U6T7</accession>
<evidence type="ECO:0000313" key="3">
    <source>
        <dbReference type="Proteomes" id="UP000001055"/>
    </source>
</evidence>
<dbReference type="Proteomes" id="UP000001055">
    <property type="component" value="Unassembled WGS sequence"/>
</dbReference>
<feature type="compositionally biased region" description="Polar residues" evidence="1">
    <location>
        <begin position="47"/>
        <end position="56"/>
    </location>
</feature>
<reference evidence="3" key="1">
    <citation type="journal article" date="2007" name="Plant Cell">
        <title>Dothideomycete-plant interactions illuminated by genome sequencing and EST analysis of the wheat pathogen Stagonospora nodorum.</title>
        <authorList>
            <person name="Hane J.K."/>
            <person name="Lowe R.G."/>
            <person name="Solomon P.S."/>
            <person name="Tan K.C."/>
            <person name="Schoch C.L."/>
            <person name="Spatafora J.W."/>
            <person name="Crous P.W."/>
            <person name="Kodira C."/>
            <person name="Birren B.W."/>
            <person name="Galagan J.E."/>
            <person name="Torriani S.F."/>
            <person name="McDonald B.A."/>
            <person name="Oliver R.P."/>
        </authorList>
    </citation>
    <scope>NUCLEOTIDE SEQUENCE [LARGE SCALE GENOMIC DNA]</scope>
    <source>
        <strain evidence="3">SN15 / ATCC MYA-4574 / FGSC 10173</strain>
    </source>
</reference>
<evidence type="ECO:0000313" key="2">
    <source>
        <dbReference type="EMBL" id="EAT80340.1"/>
    </source>
</evidence>
<organism evidence="2 3">
    <name type="scientific">Phaeosphaeria nodorum (strain SN15 / ATCC MYA-4574 / FGSC 10173)</name>
    <name type="common">Glume blotch fungus</name>
    <name type="synonym">Parastagonospora nodorum</name>
    <dbReference type="NCBI Taxonomy" id="321614"/>
    <lineage>
        <taxon>Eukaryota</taxon>
        <taxon>Fungi</taxon>
        <taxon>Dikarya</taxon>
        <taxon>Ascomycota</taxon>
        <taxon>Pezizomycotina</taxon>
        <taxon>Dothideomycetes</taxon>
        <taxon>Pleosporomycetidae</taxon>
        <taxon>Pleosporales</taxon>
        <taxon>Pleosporineae</taxon>
        <taxon>Phaeosphaeriaceae</taxon>
        <taxon>Parastagonospora</taxon>
    </lineage>
</organism>
<gene>
    <name evidence="2" type="ORF">SNOG_12527</name>
</gene>
<dbReference type="VEuPathDB" id="FungiDB:JI435_447270"/>
<evidence type="ECO:0000256" key="1">
    <source>
        <dbReference type="SAM" id="MobiDB-lite"/>
    </source>
</evidence>
<dbReference type="KEGG" id="pno:SNOG_12527"/>